<organism evidence="1 2">
    <name type="scientific">Paraburkholderia sejongensis</name>
    <dbReference type="NCBI Taxonomy" id="2886946"/>
    <lineage>
        <taxon>Bacteria</taxon>
        <taxon>Pseudomonadati</taxon>
        <taxon>Pseudomonadota</taxon>
        <taxon>Betaproteobacteria</taxon>
        <taxon>Burkholderiales</taxon>
        <taxon>Burkholderiaceae</taxon>
        <taxon>Paraburkholderia</taxon>
    </lineage>
</organism>
<keyword evidence="2" id="KW-1185">Reference proteome</keyword>
<name>A0ABS8K2D6_9BURK</name>
<reference evidence="1 2" key="1">
    <citation type="submission" date="2021-11" db="EMBL/GenBank/DDBJ databases">
        <authorList>
            <person name="Oh E.-T."/>
            <person name="Kim S.-B."/>
        </authorList>
    </citation>
    <scope>NUCLEOTIDE SEQUENCE [LARGE SCALE GENOMIC DNA]</scope>
    <source>
        <strain evidence="1 2">MMS20-SJTR3</strain>
    </source>
</reference>
<protein>
    <recommendedName>
        <fullName evidence="3">Phasin protein</fullName>
    </recommendedName>
</protein>
<proteinExistence type="predicted"/>
<sequence length="84" mass="9057">MDKRLANHTDALNTGHDVATCALEGFQRLEKVLKAMERFASLAGADELATLAKEGALVADRYADLADGDAKRFRDAAEEIAHGQ</sequence>
<accession>A0ABS8K2D6</accession>
<gene>
    <name evidence="1" type="ORF">LJ656_27375</name>
</gene>
<evidence type="ECO:0000313" key="2">
    <source>
        <dbReference type="Proteomes" id="UP001431019"/>
    </source>
</evidence>
<evidence type="ECO:0000313" key="1">
    <source>
        <dbReference type="EMBL" id="MCC8396316.1"/>
    </source>
</evidence>
<comment type="caution">
    <text evidence="1">The sequence shown here is derived from an EMBL/GenBank/DDBJ whole genome shotgun (WGS) entry which is preliminary data.</text>
</comment>
<dbReference type="RefSeq" id="WP_230512662.1">
    <property type="nucleotide sequence ID" value="NZ_JAJITD010000017.1"/>
</dbReference>
<evidence type="ECO:0008006" key="3">
    <source>
        <dbReference type="Google" id="ProtNLM"/>
    </source>
</evidence>
<dbReference type="EMBL" id="JAJITD010000017">
    <property type="protein sequence ID" value="MCC8396316.1"/>
    <property type="molecule type" value="Genomic_DNA"/>
</dbReference>
<dbReference type="Proteomes" id="UP001431019">
    <property type="component" value="Unassembled WGS sequence"/>
</dbReference>